<dbReference type="InterPro" id="IPR036305">
    <property type="entry name" value="RGS_sf"/>
</dbReference>
<evidence type="ECO:0000313" key="4">
    <source>
        <dbReference type="EMBL" id="KAG2379034.1"/>
    </source>
</evidence>
<evidence type="ECO:0000259" key="3">
    <source>
        <dbReference type="SMART" id="SM00315"/>
    </source>
</evidence>
<accession>A0AA88KLK9</accession>
<feature type="domain" description="RGS" evidence="3">
    <location>
        <begin position="382"/>
        <end position="563"/>
    </location>
</feature>
<keyword evidence="2" id="KW-1133">Transmembrane helix</keyword>
<sequence>MNHSESDNSNTSQQANVSGELEIPQVVTQNDKQQTLSIEPYEPKLLSPTNIISSSMSDSGMSTNSNQSQIQLVIHEGGSSLKVVSSADRCLSVSDESGDDHVLRTGDIGFRVEPISKQGADDKKSTAGQSAATSKTPRSSSVTKSTSGAIRVKTCFGVLELSWLKVFSLLSLTVNLLAFLTLATLIIVGYVGQNYYSTIFDGLDTSTSYYRQMMVASCRSAVFSNNNPQITATYAAKFSNYTKQFLANVDVILTKVPKNLHYYVAHNMSIDDLRTAKALGIESKAISLLKTGNYSSAMSLLESPYYKFCLEGYAEEFQPLVDYVLGIQNFAKDFNTVIITVSLIVILVSVIVVVPTVIGSIVMSLKKDSSNNKKLKQIRALMLMDTMKDTKTRNQFKNYCKQELSLDNFSLLDKINDYKLLSERSFDIQVYLFDTSEGASDILSETGSSSASMEPTKKKKKKGFTEKDLNEIEKKKYEIAFEIYTDYLDVHGDKSVNINKQLADRVKQCLDFFATGQSEHLPENLFENVESEMCVLMMDTFHRFKASLESQKQNKKEILSKFKSNKHKSVNHK</sequence>
<dbReference type="Proteomes" id="UP000816034">
    <property type="component" value="Unassembled WGS sequence"/>
</dbReference>
<dbReference type="SUPFAM" id="SSF48097">
    <property type="entry name" value="Regulator of G-protein signaling, RGS"/>
    <property type="match status" value="1"/>
</dbReference>
<feature type="compositionally biased region" description="Polar residues" evidence="1">
    <location>
        <begin position="444"/>
        <end position="453"/>
    </location>
</feature>
<gene>
    <name evidence="4" type="ORF">C9374_007672</name>
</gene>
<feature type="compositionally biased region" description="Polar residues" evidence="1">
    <location>
        <begin position="7"/>
        <end position="17"/>
    </location>
</feature>
<dbReference type="EMBL" id="PYSW02000030">
    <property type="protein sequence ID" value="KAG2379034.1"/>
    <property type="molecule type" value="Genomic_DNA"/>
</dbReference>
<dbReference type="Pfam" id="PF00615">
    <property type="entry name" value="RGS"/>
    <property type="match status" value="1"/>
</dbReference>
<name>A0AA88KLK9_NAELO</name>
<protein>
    <recommendedName>
        <fullName evidence="3">RGS domain-containing protein</fullName>
    </recommendedName>
</protein>
<dbReference type="SMART" id="SM00315">
    <property type="entry name" value="RGS"/>
    <property type="match status" value="1"/>
</dbReference>
<feature type="region of interest" description="Disordered" evidence="1">
    <location>
        <begin position="1"/>
        <end position="66"/>
    </location>
</feature>
<evidence type="ECO:0000256" key="2">
    <source>
        <dbReference type="SAM" id="Phobius"/>
    </source>
</evidence>
<dbReference type="GeneID" id="68100126"/>
<feature type="transmembrane region" description="Helical" evidence="2">
    <location>
        <begin position="169"/>
        <end position="191"/>
    </location>
</feature>
<feature type="compositionally biased region" description="Polar residues" evidence="1">
    <location>
        <begin position="126"/>
        <end position="143"/>
    </location>
</feature>
<dbReference type="RefSeq" id="XP_044546296.1">
    <property type="nucleotide sequence ID" value="XM_044697663.1"/>
</dbReference>
<organism evidence="4 5">
    <name type="scientific">Naegleria lovaniensis</name>
    <name type="common">Amoeba</name>
    <dbReference type="NCBI Taxonomy" id="51637"/>
    <lineage>
        <taxon>Eukaryota</taxon>
        <taxon>Discoba</taxon>
        <taxon>Heterolobosea</taxon>
        <taxon>Tetramitia</taxon>
        <taxon>Eutetramitia</taxon>
        <taxon>Vahlkampfiidae</taxon>
        <taxon>Naegleria</taxon>
    </lineage>
</organism>
<feature type="region of interest" description="Disordered" evidence="1">
    <location>
        <begin position="444"/>
        <end position="464"/>
    </location>
</feature>
<keyword evidence="2" id="KW-0812">Transmembrane</keyword>
<proteinExistence type="predicted"/>
<feature type="compositionally biased region" description="Polar residues" evidence="1">
    <location>
        <begin position="26"/>
        <end position="37"/>
    </location>
</feature>
<keyword evidence="2" id="KW-0472">Membrane</keyword>
<reference evidence="4 5" key="1">
    <citation type="journal article" date="2018" name="BMC Genomics">
        <title>The genome of Naegleria lovaniensis, the basis for a comparative approach to unravel pathogenicity factors of the human pathogenic amoeba N. fowleri.</title>
        <authorList>
            <person name="Liechti N."/>
            <person name="Schurch N."/>
            <person name="Bruggmann R."/>
            <person name="Wittwer M."/>
        </authorList>
    </citation>
    <scope>NUCLEOTIDE SEQUENCE [LARGE SCALE GENOMIC DNA]</scope>
    <source>
        <strain evidence="4 5">ATCC 30569</strain>
    </source>
</reference>
<dbReference type="Gene3D" id="1.10.167.10">
    <property type="entry name" value="Regulator of G-protein Signalling 4, domain 2"/>
    <property type="match status" value="1"/>
</dbReference>
<keyword evidence="5" id="KW-1185">Reference proteome</keyword>
<feature type="region of interest" description="Disordered" evidence="1">
    <location>
        <begin position="118"/>
        <end position="143"/>
    </location>
</feature>
<feature type="compositionally biased region" description="Low complexity" evidence="1">
    <location>
        <begin position="47"/>
        <end position="65"/>
    </location>
</feature>
<dbReference type="InterPro" id="IPR044926">
    <property type="entry name" value="RGS_subdomain_2"/>
</dbReference>
<dbReference type="InterPro" id="IPR016137">
    <property type="entry name" value="RGS"/>
</dbReference>
<comment type="caution">
    <text evidence="4">The sequence shown here is derived from an EMBL/GenBank/DDBJ whole genome shotgun (WGS) entry which is preliminary data.</text>
</comment>
<evidence type="ECO:0000313" key="5">
    <source>
        <dbReference type="Proteomes" id="UP000816034"/>
    </source>
</evidence>
<dbReference type="AlphaFoldDB" id="A0AA88KLK9"/>
<evidence type="ECO:0000256" key="1">
    <source>
        <dbReference type="SAM" id="MobiDB-lite"/>
    </source>
</evidence>
<feature type="transmembrane region" description="Helical" evidence="2">
    <location>
        <begin position="337"/>
        <end position="365"/>
    </location>
</feature>